<evidence type="ECO:0000256" key="1">
    <source>
        <dbReference type="SAM" id="MobiDB-lite"/>
    </source>
</evidence>
<comment type="caution">
    <text evidence="3">The sequence shown here is derived from an EMBL/GenBank/DDBJ whole genome shotgun (WGS) entry which is preliminary data.</text>
</comment>
<feature type="compositionally biased region" description="Polar residues" evidence="1">
    <location>
        <begin position="41"/>
        <end position="51"/>
    </location>
</feature>
<feature type="non-terminal residue" evidence="3">
    <location>
        <position position="198"/>
    </location>
</feature>
<feature type="compositionally biased region" description="Low complexity" evidence="1">
    <location>
        <begin position="79"/>
        <end position="121"/>
    </location>
</feature>
<organism evidence="3 4">
    <name type="scientific">Crocuta crocuta</name>
    <name type="common">Spotted hyena</name>
    <dbReference type="NCBI Taxonomy" id="9678"/>
    <lineage>
        <taxon>Eukaryota</taxon>
        <taxon>Metazoa</taxon>
        <taxon>Chordata</taxon>
        <taxon>Craniata</taxon>
        <taxon>Vertebrata</taxon>
        <taxon>Euteleostomi</taxon>
        <taxon>Mammalia</taxon>
        <taxon>Eutheria</taxon>
        <taxon>Laurasiatheria</taxon>
        <taxon>Carnivora</taxon>
        <taxon>Feliformia</taxon>
        <taxon>Hyaenidae</taxon>
        <taxon>Crocuta</taxon>
    </lineage>
</organism>
<keyword evidence="4" id="KW-1185">Reference proteome</keyword>
<sequence length="198" mass="20044">RGAEAGGTLAPGAYSQAAAPGEGSLQPPDAQAPCGLRASLCFSSGDDSPPQSRVPAAEGAASPPPSRRSGQRVVETQWEVGSAGAASPAGSVSPEEPVSLEEPVSAEEPASPEEPASLEEPVTPEEPASPEEPGDPAPVPPGVGPAHGEPDLVIEVSGRRLRAHKAVLAARSDYFRARASRDVLRVQGVGWGALCLLL</sequence>
<evidence type="ECO:0000259" key="2">
    <source>
        <dbReference type="PROSITE" id="PS50097"/>
    </source>
</evidence>
<evidence type="ECO:0000313" key="3">
    <source>
        <dbReference type="EMBL" id="KAF0886415.1"/>
    </source>
</evidence>
<gene>
    <name evidence="3" type="primary">Kbtbd11</name>
    <name evidence="3" type="ORF">FOF47_R20801</name>
</gene>
<feature type="domain" description="BTB" evidence="2">
    <location>
        <begin position="150"/>
        <end position="198"/>
    </location>
</feature>
<dbReference type="Pfam" id="PF00651">
    <property type="entry name" value="BTB"/>
    <property type="match status" value="1"/>
</dbReference>
<feature type="region of interest" description="Disordered" evidence="1">
    <location>
        <begin position="1"/>
        <end position="151"/>
    </location>
</feature>
<protein>
    <submittedName>
        <fullName evidence="3">KBTBB protein</fullName>
    </submittedName>
</protein>
<dbReference type="SUPFAM" id="SSF54695">
    <property type="entry name" value="POZ domain"/>
    <property type="match status" value="1"/>
</dbReference>
<name>A0A6G1BDK0_CROCR</name>
<proteinExistence type="predicted"/>
<feature type="non-terminal residue" evidence="3">
    <location>
        <position position="1"/>
    </location>
</feature>
<dbReference type="Gene3D" id="3.30.710.10">
    <property type="entry name" value="Potassium Channel Kv1.1, Chain A"/>
    <property type="match status" value="1"/>
</dbReference>
<evidence type="ECO:0000313" key="4">
    <source>
        <dbReference type="Proteomes" id="UP000475037"/>
    </source>
</evidence>
<accession>A0A6G1BDK0</accession>
<dbReference type="Proteomes" id="UP000475037">
    <property type="component" value="Unassembled WGS sequence"/>
</dbReference>
<reference evidence="3 4" key="1">
    <citation type="submission" date="2019-11" db="EMBL/GenBank/DDBJ databases">
        <authorList>
            <person name="Yang C."/>
            <person name="Li F."/>
        </authorList>
    </citation>
    <scope>NUCLEOTIDE SEQUENCE [LARGE SCALE GENOMIC DNA]</scope>
    <source>
        <strain evidence="3">KB4526</strain>
        <tissue evidence="3">Muscle</tissue>
    </source>
</reference>
<dbReference type="InterPro" id="IPR000210">
    <property type="entry name" value="BTB/POZ_dom"/>
</dbReference>
<dbReference type="PROSITE" id="PS50097">
    <property type="entry name" value="BTB"/>
    <property type="match status" value="1"/>
</dbReference>
<dbReference type="AlphaFoldDB" id="A0A6G1BDK0"/>
<dbReference type="InterPro" id="IPR011333">
    <property type="entry name" value="SKP1/BTB/POZ_sf"/>
</dbReference>
<dbReference type="EMBL" id="VOAJ01000710">
    <property type="protein sequence ID" value="KAF0886415.1"/>
    <property type="molecule type" value="Genomic_DNA"/>
</dbReference>